<comment type="caution">
    <text evidence="1">The sequence shown here is derived from an EMBL/GenBank/DDBJ whole genome shotgun (WGS) entry which is preliminary data.</text>
</comment>
<dbReference type="GO" id="GO:0016301">
    <property type="term" value="F:kinase activity"/>
    <property type="evidence" value="ECO:0007669"/>
    <property type="project" value="UniProtKB-KW"/>
</dbReference>
<dbReference type="InterPro" id="IPR011009">
    <property type="entry name" value="Kinase-like_dom_sf"/>
</dbReference>
<keyword evidence="1" id="KW-0418">Kinase</keyword>
<evidence type="ECO:0000313" key="1">
    <source>
        <dbReference type="EMBL" id="GAA4402853.1"/>
    </source>
</evidence>
<name>A0ABP8KA53_9ACTN</name>
<evidence type="ECO:0000313" key="2">
    <source>
        <dbReference type="Proteomes" id="UP001500635"/>
    </source>
</evidence>
<protein>
    <submittedName>
        <fullName evidence="1">Kae1-associated kinase</fullName>
    </submittedName>
</protein>
<gene>
    <name evidence="1" type="ORF">GCM10023147_43810</name>
</gene>
<dbReference type="SUPFAM" id="SSF56112">
    <property type="entry name" value="Protein kinase-like (PK-like)"/>
    <property type="match status" value="1"/>
</dbReference>
<reference evidence="2" key="1">
    <citation type="journal article" date="2019" name="Int. J. Syst. Evol. Microbiol.">
        <title>The Global Catalogue of Microorganisms (GCM) 10K type strain sequencing project: providing services to taxonomists for standard genome sequencing and annotation.</title>
        <authorList>
            <consortium name="The Broad Institute Genomics Platform"/>
            <consortium name="The Broad Institute Genome Sequencing Center for Infectious Disease"/>
            <person name="Wu L."/>
            <person name="Ma J."/>
        </authorList>
    </citation>
    <scope>NUCLEOTIDE SEQUENCE [LARGE SCALE GENOMIC DNA]</scope>
    <source>
        <strain evidence="2">JCM 17688</strain>
    </source>
</reference>
<keyword evidence="1" id="KW-0808">Transferase</keyword>
<dbReference type="Proteomes" id="UP001500635">
    <property type="component" value="Unassembled WGS sequence"/>
</dbReference>
<keyword evidence="2" id="KW-1185">Reference proteome</keyword>
<proteinExistence type="predicted"/>
<dbReference type="EMBL" id="BAABFR010000102">
    <property type="protein sequence ID" value="GAA4402853.1"/>
    <property type="molecule type" value="Genomic_DNA"/>
</dbReference>
<organism evidence="1 2">
    <name type="scientific">Tsukamurella soli</name>
    <dbReference type="NCBI Taxonomy" id="644556"/>
    <lineage>
        <taxon>Bacteria</taxon>
        <taxon>Bacillati</taxon>
        <taxon>Actinomycetota</taxon>
        <taxon>Actinomycetes</taxon>
        <taxon>Mycobacteriales</taxon>
        <taxon>Tsukamurellaceae</taxon>
        <taxon>Tsukamurella</taxon>
    </lineage>
</organism>
<sequence length="366" mass="38948">MVDATLAAVAQLLERRTGMEVALVDPQDLGGSGRTLVMRVRVGHNNFTLPRTVVVKQLLAADATEVDLGEAFAREAAAYKFATALPVESRPGPTLLASDPAAGILVLSDLGLGETMTELLTRTPARRAGTVLSAWGQALGRMHAGTVGREGDLSALARREHTDARHDPVGCEAARAAERVPTRLAEHGVTAAVPDAALRRGLGMFTGGQCRAFSPSDVGPDNALVVGGAVRFLDYEWAGFRDAGLDIAYALLTYPRWVAGGIDDGLNSALIEAWRSEVARIWPRLDDDRTLARHITTAALVWLTLATYWCLPDGPDAHDAGFDAGHLHALTDWSGRQLADRWHALAEAEPEFADFARGAAAVVAAL</sequence>
<accession>A0ABP8KA53</accession>